<comment type="caution">
    <text evidence="1">The sequence shown here is derived from an EMBL/GenBank/DDBJ whole genome shotgun (WGS) entry which is preliminary data.</text>
</comment>
<proteinExistence type="predicted"/>
<name>A0A8J2H910_COTCN</name>
<reference evidence="1" key="1">
    <citation type="submission" date="2021-04" db="EMBL/GenBank/DDBJ databases">
        <authorList>
            <person name="Chebbi M.A.C M."/>
        </authorList>
    </citation>
    <scope>NUCLEOTIDE SEQUENCE</scope>
</reference>
<accession>A0A8J2H910</accession>
<protein>
    <submittedName>
        <fullName evidence="1">Uncharacterized protein</fullName>
    </submittedName>
</protein>
<keyword evidence="2" id="KW-1185">Reference proteome</keyword>
<organism evidence="1 2">
    <name type="scientific">Cotesia congregata</name>
    <name type="common">Parasitoid wasp</name>
    <name type="synonym">Apanteles congregatus</name>
    <dbReference type="NCBI Taxonomy" id="51543"/>
    <lineage>
        <taxon>Eukaryota</taxon>
        <taxon>Metazoa</taxon>
        <taxon>Ecdysozoa</taxon>
        <taxon>Arthropoda</taxon>
        <taxon>Hexapoda</taxon>
        <taxon>Insecta</taxon>
        <taxon>Pterygota</taxon>
        <taxon>Neoptera</taxon>
        <taxon>Endopterygota</taxon>
        <taxon>Hymenoptera</taxon>
        <taxon>Apocrita</taxon>
        <taxon>Ichneumonoidea</taxon>
        <taxon>Braconidae</taxon>
        <taxon>Microgastrinae</taxon>
        <taxon>Cotesia</taxon>
    </lineage>
</organism>
<sequence>MMVSRISLFILCILENRKTCLHAANRNVEEGKIEHMSHYSPLPSLLGPSLALNSRDGAASPISQYRRFE</sequence>
<dbReference type="Proteomes" id="UP000786811">
    <property type="component" value="Unassembled WGS sequence"/>
</dbReference>
<evidence type="ECO:0000313" key="2">
    <source>
        <dbReference type="Proteomes" id="UP000786811"/>
    </source>
</evidence>
<gene>
    <name evidence="1" type="ORF">HICCMSTLAB_LOCUS4555</name>
</gene>
<evidence type="ECO:0000313" key="1">
    <source>
        <dbReference type="EMBL" id="CAG5087607.1"/>
    </source>
</evidence>
<dbReference type="EMBL" id="CAJNRD030001119">
    <property type="protein sequence ID" value="CAG5087607.1"/>
    <property type="molecule type" value="Genomic_DNA"/>
</dbReference>
<dbReference type="AlphaFoldDB" id="A0A8J2H910"/>